<keyword evidence="2" id="KW-0808">Transferase</keyword>
<feature type="compositionally biased region" description="Low complexity" evidence="1">
    <location>
        <begin position="47"/>
        <end position="59"/>
    </location>
</feature>
<dbReference type="Proteomes" id="UP000037751">
    <property type="component" value="Unassembled WGS sequence"/>
</dbReference>
<feature type="region of interest" description="Disordered" evidence="1">
    <location>
        <begin position="81"/>
        <end position="102"/>
    </location>
</feature>
<evidence type="ECO:0000256" key="1">
    <source>
        <dbReference type="SAM" id="MobiDB-lite"/>
    </source>
</evidence>
<keyword evidence="2" id="KW-0418">Kinase</keyword>
<gene>
    <name evidence="2" type="ORF">Malapachy_1572</name>
</gene>
<feature type="region of interest" description="Disordered" evidence="1">
    <location>
        <begin position="10"/>
        <end position="59"/>
    </location>
</feature>
<dbReference type="STRING" id="77020.A0A0M8MT78"/>
<dbReference type="GeneID" id="28727951"/>
<dbReference type="RefSeq" id="XP_017990773.1">
    <property type="nucleotide sequence ID" value="XM_018136076.1"/>
</dbReference>
<reference evidence="2 3" key="1">
    <citation type="submission" date="2015-07" db="EMBL/GenBank/DDBJ databases">
        <title>Draft Genome Sequence of Malassezia furfur CBS1878 and Malassezia pachydermatis CBS1879.</title>
        <authorList>
            <person name="Triana S."/>
            <person name="Ohm R."/>
            <person name="Gonzalez A."/>
            <person name="DeCock H."/>
            <person name="Restrepo S."/>
            <person name="Celis A."/>
        </authorList>
    </citation>
    <scope>NUCLEOTIDE SEQUENCE [LARGE SCALE GENOMIC DNA]</scope>
    <source>
        <strain evidence="2 3">CBS 1879</strain>
    </source>
</reference>
<sequence>MSWLLGKIFPFGSSSSSSSSASAPASTSDVNAPASVPRESTAELDAAKAPASGAVSAAPVHTTRSDLLTVSVINGQGLTLPSGTTLASPSTDQAGPSKMAQRQRHASLPYVVLEFDKNEVLIMASGVFSQL</sequence>
<accession>A0A0M8MT78</accession>
<dbReference type="EMBL" id="LGAV01000007">
    <property type="protein sequence ID" value="KOS13141.1"/>
    <property type="molecule type" value="Genomic_DNA"/>
</dbReference>
<dbReference type="VEuPathDB" id="FungiDB:Malapachy_1572"/>
<protein>
    <submittedName>
        <fullName evidence="2">Agc akt protein kinase</fullName>
    </submittedName>
</protein>
<name>A0A0M8MT78_9BASI</name>
<organism evidence="2 3">
    <name type="scientific">Malassezia pachydermatis</name>
    <dbReference type="NCBI Taxonomy" id="77020"/>
    <lineage>
        <taxon>Eukaryota</taxon>
        <taxon>Fungi</taxon>
        <taxon>Dikarya</taxon>
        <taxon>Basidiomycota</taxon>
        <taxon>Ustilaginomycotina</taxon>
        <taxon>Malasseziomycetes</taxon>
        <taxon>Malasseziales</taxon>
        <taxon>Malasseziaceae</taxon>
        <taxon>Malassezia</taxon>
    </lineage>
</organism>
<evidence type="ECO:0000313" key="2">
    <source>
        <dbReference type="EMBL" id="KOS13141.1"/>
    </source>
</evidence>
<proteinExistence type="predicted"/>
<dbReference type="OrthoDB" id="63267at2759"/>
<feature type="compositionally biased region" description="Polar residues" evidence="1">
    <location>
        <begin position="81"/>
        <end position="94"/>
    </location>
</feature>
<dbReference type="AlphaFoldDB" id="A0A0M8MT78"/>
<feature type="compositionally biased region" description="Low complexity" evidence="1">
    <location>
        <begin position="13"/>
        <end position="28"/>
    </location>
</feature>
<comment type="caution">
    <text evidence="2">The sequence shown here is derived from an EMBL/GenBank/DDBJ whole genome shotgun (WGS) entry which is preliminary data.</text>
</comment>
<dbReference type="GO" id="GO:0016301">
    <property type="term" value="F:kinase activity"/>
    <property type="evidence" value="ECO:0007669"/>
    <property type="project" value="UniProtKB-KW"/>
</dbReference>
<keyword evidence="3" id="KW-1185">Reference proteome</keyword>
<evidence type="ECO:0000313" key="3">
    <source>
        <dbReference type="Proteomes" id="UP000037751"/>
    </source>
</evidence>